<evidence type="ECO:0000256" key="10">
    <source>
        <dbReference type="RuleBase" id="RU000461"/>
    </source>
</evidence>
<name>A0A8B8JP79_ABRPR</name>
<accession>A0A8B8JP79</accession>
<evidence type="ECO:0000256" key="6">
    <source>
        <dbReference type="ARBA" id="ARBA00023002"/>
    </source>
</evidence>
<keyword evidence="6 10" id="KW-0560">Oxidoreductase</keyword>
<evidence type="ECO:0000313" key="11">
    <source>
        <dbReference type="Proteomes" id="UP000694853"/>
    </source>
</evidence>
<dbReference type="PROSITE" id="PS00086">
    <property type="entry name" value="CYTOCHROME_P450"/>
    <property type="match status" value="1"/>
</dbReference>
<evidence type="ECO:0000256" key="8">
    <source>
        <dbReference type="ARBA" id="ARBA00023033"/>
    </source>
</evidence>
<dbReference type="PANTHER" id="PTHR47944:SF18">
    <property type="entry name" value="FLAVONOID 3'-MONOOXYGENASE"/>
    <property type="match status" value="1"/>
</dbReference>
<proteinExistence type="inferred from homology"/>
<evidence type="ECO:0000256" key="4">
    <source>
        <dbReference type="ARBA" id="ARBA00022723"/>
    </source>
</evidence>
<keyword evidence="4 9" id="KW-0479">Metal-binding</keyword>
<feature type="binding site" description="axial binding residue" evidence="9">
    <location>
        <position position="445"/>
    </location>
    <ligand>
        <name>heme</name>
        <dbReference type="ChEBI" id="CHEBI:30413"/>
    </ligand>
    <ligandPart>
        <name>Fe</name>
        <dbReference type="ChEBI" id="CHEBI:18248"/>
    </ligandPart>
</feature>
<keyword evidence="8 10" id="KW-0503">Monooxygenase</keyword>
<dbReference type="FunFam" id="1.10.630.10:FF:000126">
    <property type="entry name" value="Predicted protein"/>
    <property type="match status" value="1"/>
</dbReference>
<dbReference type="PRINTS" id="PR00385">
    <property type="entry name" value="P450"/>
</dbReference>
<dbReference type="OrthoDB" id="2789670at2759"/>
<dbReference type="PANTHER" id="PTHR47944">
    <property type="entry name" value="CYTOCHROME P450 98A9"/>
    <property type="match status" value="1"/>
</dbReference>
<evidence type="ECO:0000313" key="12">
    <source>
        <dbReference type="RefSeq" id="XP_027333260.1"/>
    </source>
</evidence>
<comment type="cofactor">
    <cofactor evidence="1 9">
        <name>heme</name>
        <dbReference type="ChEBI" id="CHEBI:30413"/>
    </cofactor>
</comment>
<reference evidence="11" key="1">
    <citation type="journal article" date="2019" name="Toxins">
        <title>Detection of Abrin-Like and Prepropulchellin-Like Toxin Genes and Transcripts Using Whole Genome Sequencing and Full-Length Transcript Sequencing of Abrus precatorius.</title>
        <authorList>
            <person name="Hovde B.T."/>
            <person name="Daligault H.E."/>
            <person name="Hanschen E.R."/>
            <person name="Kunde Y.A."/>
            <person name="Johnson M.B."/>
            <person name="Starkenburg S.R."/>
            <person name="Johnson S.L."/>
        </authorList>
    </citation>
    <scope>NUCLEOTIDE SEQUENCE [LARGE SCALE GENOMIC DNA]</scope>
</reference>
<dbReference type="InterPro" id="IPR017972">
    <property type="entry name" value="Cyt_P450_CS"/>
</dbReference>
<gene>
    <name evidence="12" type="primary">LOC113848080</name>
</gene>
<evidence type="ECO:0000256" key="1">
    <source>
        <dbReference type="ARBA" id="ARBA00001971"/>
    </source>
</evidence>
<keyword evidence="3 9" id="KW-0349">Heme</keyword>
<dbReference type="InterPro" id="IPR002401">
    <property type="entry name" value="Cyt_P450_E_grp-I"/>
</dbReference>
<dbReference type="GeneID" id="113848080"/>
<evidence type="ECO:0000256" key="7">
    <source>
        <dbReference type="ARBA" id="ARBA00023004"/>
    </source>
</evidence>
<evidence type="ECO:0000256" key="5">
    <source>
        <dbReference type="ARBA" id="ARBA00022857"/>
    </source>
</evidence>
<dbReference type="RefSeq" id="XP_027333260.1">
    <property type="nucleotide sequence ID" value="XM_027477459.1"/>
</dbReference>
<protein>
    <submittedName>
        <fullName evidence="12">Flavonoid 3'-monooxygenase-like</fullName>
    </submittedName>
</protein>
<dbReference type="Pfam" id="PF00067">
    <property type="entry name" value="p450"/>
    <property type="match status" value="1"/>
</dbReference>
<organism evidence="11 12">
    <name type="scientific">Abrus precatorius</name>
    <name type="common">Indian licorice</name>
    <name type="synonym">Glycine abrus</name>
    <dbReference type="NCBI Taxonomy" id="3816"/>
    <lineage>
        <taxon>Eukaryota</taxon>
        <taxon>Viridiplantae</taxon>
        <taxon>Streptophyta</taxon>
        <taxon>Embryophyta</taxon>
        <taxon>Tracheophyta</taxon>
        <taxon>Spermatophyta</taxon>
        <taxon>Magnoliopsida</taxon>
        <taxon>eudicotyledons</taxon>
        <taxon>Gunneridae</taxon>
        <taxon>Pentapetalae</taxon>
        <taxon>rosids</taxon>
        <taxon>fabids</taxon>
        <taxon>Fabales</taxon>
        <taxon>Fabaceae</taxon>
        <taxon>Papilionoideae</taxon>
        <taxon>50 kb inversion clade</taxon>
        <taxon>NPAAA clade</taxon>
        <taxon>indigoferoid/millettioid clade</taxon>
        <taxon>Abreae</taxon>
        <taxon>Abrus</taxon>
    </lineage>
</organism>
<evidence type="ECO:0000256" key="3">
    <source>
        <dbReference type="ARBA" id="ARBA00022617"/>
    </source>
</evidence>
<dbReference type="GO" id="GO:0005506">
    <property type="term" value="F:iron ion binding"/>
    <property type="evidence" value="ECO:0007669"/>
    <property type="project" value="InterPro"/>
</dbReference>
<evidence type="ECO:0000256" key="9">
    <source>
        <dbReference type="PIRSR" id="PIRSR602401-1"/>
    </source>
</evidence>
<comment type="similarity">
    <text evidence="2 10">Belongs to the cytochrome P450 family.</text>
</comment>
<dbReference type="AlphaFoldDB" id="A0A8B8JP79"/>
<keyword evidence="5" id="KW-0521">NADP</keyword>
<dbReference type="InterPro" id="IPR001128">
    <property type="entry name" value="Cyt_P450"/>
</dbReference>
<dbReference type="KEGG" id="aprc:113848080"/>
<keyword evidence="11" id="KW-1185">Reference proteome</keyword>
<reference evidence="12" key="2">
    <citation type="submission" date="2025-08" db="UniProtKB">
        <authorList>
            <consortium name="RefSeq"/>
        </authorList>
    </citation>
    <scope>IDENTIFICATION</scope>
    <source>
        <tissue evidence="12">Young leaves</tissue>
    </source>
</reference>
<dbReference type="GO" id="GO:0016705">
    <property type="term" value="F:oxidoreductase activity, acting on paired donors, with incorporation or reduction of molecular oxygen"/>
    <property type="evidence" value="ECO:0007669"/>
    <property type="project" value="InterPro"/>
</dbReference>
<dbReference type="SUPFAM" id="SSF48264">
    <property type="entry name" value="Cytochrome P450"/>
    <property type="match status" value="1"/>
</dbReference>
<sequence length="512" mass="56963">MSLQLIGFATIVAGILIYKLFKKPTKSGPSLPLPPGPRPWPIVGNLPHMGRAPHRALTALARTYGPLMHLRLGVVDVVVAASASVAEQFLKVHDDNFSSRPLNSAVKYLTYNNHDLAFATYGARWRLLRKISSVHMLSATAVDDFRHLREEEVARLACNLASSGSKAMKLGQLLNVCITNTLLEITTGRRIFNYSNGDYDPKAVEFKSMVLHIMVLLGAVNIGDFIPALNCLDLQGVQAKAKKLHERLDVFLTRIIQEHKILKSQKHRDLLSTLLLLKEAPEDGDKLTDIEIKALLSNIFVAGADTSTSTVEWAIAELIKNPRIMIRLQQELDNVVGQDRLVSELDLPHLPYLEAVVKETFRLHPPTPLSLPRVAAESCEIFGYHIPKGATLLVNIWAIGRDPNEWHDPLKFMPERFLSGGKKANVNINGNDFEVIPFGSGRRICAGMNLGQRLVQLLVGTLAHAFNYEMENGLKPDTLNMDETYRFTLQRTEPLSVHPHPRLSPNVFSSSS</sequence>
<dbReference type="Proteomes" id="UP000694853">
    <property type="component" value="Unplaced"/>
</dbReference>
<dbReference type="GO" id="GO:0020037">
    <property type="term" value="F:heme binding"/>
    <property type="evidence" value="ECO:0007669"/>
    <property type="project" value="InterPro"/>
</dbReference>
<dbReference type="GO" id="GO:0004497">
    <property type="term" value="F:monooxygenase activity"/>
    <property type="evidence" value="ECO:0007669"/>
    <property type="project" value="UniProtKB-KW"/>
</dbReference>
<dbReference type="InterPro" id="IPR036396">
    <property type="entry name" value="Cyt_P450_sf"/>
</dbReference>
<evidence type="ECO:0000256" key="2">
    <source>
        <dbReference type="ARBA" id="ARBA00010617"/>
    </source>
</evidence>
<dbReference type="PRINTS" id="PR00463">
    <property type="entry name" value="EP450I"/>
</dbReference>
<keyword evidence="7 9" id="KW-0408">Iron</keyword>
<dbReference type="Gene3D" id="1.10.630.10">
    <property type="entry name" value="Cytochrome P450"/>
    <property type="match status" value="1"/>
</dbReference>